<dbReference type="PANTHER" id="PTHR32502">
    <property type="entry name" value="N-ACETYLGALACTOSAMINE PERMEASE II COMPONENT-RELATED"/>
    <property type="match status" value="1"/>
</dbReference>
<dbReference type="InterPro" id="IPR050303">
    <property type="entry name" value="GatZ_KbaZ_carbometab"/>
</dbReference>
<dbReference type="EMBL" id="SRYE01000001">
    <property type="protein sequence ID" value="TGY62982.1"/>
    <property type="molecule type" value="Genomic_DNA"/>
</dbReference>
<feature type="transmembrane region" description="Helical" evidence="1">
    <location>
        <begin position="133"/>
        <end position="165"/>
    </location>
</feature>
<reference evidence="2 3" key="1">
    <citation type="submission" date="2019-04" db="EMBL/GenBank/DDBJ databases">
        <title>Microbes associate with the intestines of laboratory mice.</title>
        <authorList>
            <person name="Navarre W."/>
            <person name="Wong E."/>
            <person name="Huang K."/>
            <person name="Tropini C."/>
            <person name="Ng K."/>
            <person name="Yu B."/>
        </authorList>
    </citation>
    <scope>NUCLEOTIDE SEQUENCE [LARGE SCALE GENOMIC DNA]</scope>
    <source>
        <strain evidence="2 3">NM07_P-09</strain>
    </source>
</reference>
<proteinExistence type="predicted"/>
<comment type="caution">
    <text evidence="2">The sequence shown here is derived from an EMBL/GenBank/DDBJ whole genome shotgun (WGS) entry which is preliminary data.</text>
</comment>
<keyword evidence="1" id="KW-0812">Transmembrane</keyword>
<keyword evidence="1" id="KW-1133">Transmembrane helix</keyword>
<gene>
    <name evidence="2" type="ORF">E5334_00200</name>
</gene>
<feature type="transmembrane region" description="Helical" evidence="1">
    <location>
        <begin position="244"/>
        <end position="261"/>
    </location>
</feature>
<dbReference type="AlphaFoldDB" id="A0A4S2F3G9"/>
<name>A0A4S2F3G9_9ACTN</name>
<evidence type="ECO:0000313" key="3">
    <source>
        <dbReference type="Proteomes" id="UP000310263"/>
    </source>
</evidence>
<evidence type="ECO:0000313" key="2">
    <source>
        <dbReference type="EMBL" id="TGY62982.1"/>
    </source>
</evidence>
<dbReference type="InterPro" id="IPR004704">
    <property type="entry name" value="PTS_IID_man"/>
</dbReference>
<sequence length="288" mass="31448">MTSDVMNLNVTNLGDQVEDEDMITHKDLVKSALSVGSLGMEFSWTYYKQMNIAFCLMLANMLKKIYRNDPEGYKAALERHLAFFNITVQFAPFVGGVAISMEERVARGEIEPESVNDVKAALMGPLSGIGDSIFLATIRVIAAAVGIALCQAGNPFGPIAFLLIYNIPGFWLRIWGVQKGYELGVDFLAKAQENGLMTKVMTAVSIVGIMVVGAMSVDMFWASIPIEIGVGENVQTVQDILDGIMPGMLGMAAFWIYYWLLSKKISPSWLIVGSMLLGVVGVYFGFLA</sequence>
<feature type="transmembrane region" description="Helical" evidence="1">
    <location>
        <begin position="268"/>
        <end position="286"/>
    </location>
</feature>
<feature type="transmembrane region" description="Helical" evidence="1">
    <location>
        <begin position="200"/>
        <end position="224"/>
    </location>
</feature>
<dbReference type="GO" id="GO:0009401">
    <property type="term" value="P:phosphoenolpyruvate-dependent sugar phosphotransferase system"/>
    <property type="evidence" value="ECO:0007669"/>
    <property type="project" value="InterPro"/>
</dbReference>
<dbReference type="Proteomes" id="UP000310263">
    <property type="component" value="Unassembled WGS sequence"/>
</dbReference>
<accession>A0A4S2F3G9</accession>
<dbReference type="OrthoDB" id="9811533at2"/>
<organism evidence="2 3">
    <name type="scientific">Muricaecibacterium torontonense</name>
    <dbReference type="NCBI Taxonomy" id="3032871"/>
    <lineage>
        <taxon>Bacteria</taxon>
        <taxon>Bacillati</taxon>
        <taxon>Actinomycetota</taxon>
        <taxon>Coriobacteriia</taxon>
        <taxon>Coriobacteriales</taxon>
        <taxon>Atopobiaceae</taxon>
        <taxon>Muricaecibacterium</taxon>
    </lineage>
</organism>
<dbReference type="Pfam" id="PF03613">
    <property type="entry name" value="EIID-AGA"/>
    <property type="match status" value="1"/>
</dbReference>
<dbReference type="PANTHER" id="PTHR32502:SF23">
    <property type="entry name" value="TRANSPORT PROTEIN, PTS SYSTEM"/>
    <property type="match status" value="1"/>
</dbReference>
<dbReference type="PROSITE" id="PS51108">
    <property type="entry name" value="PTS_EIID"/>
    <property type="match status" value="1"/>
</dbReference>
<keyword evidence="1" id="KW-0472">Membrane</keyword>
<protein>
    <submittedName>
        <fullName evidence="2">PTS system mannose/fructose/sorbose family transporter subunit IID</fullName>
    </submittedName>
</protein>
<keyword evidence="3" id="KW-1185">Reference proteome</keyword>
<evidence type="ECO:0000256" key="1">
    <source>
        <dbReference type="SAM" id="Phobius"/>
    </source>
</evidence>
<dbReference type="GO" id="GO:0005886">
    <property type="term" value="C:plasma membrane"/>
    <property type="evidence" value="ECO:0007669"/>
    <property type="project" value="TreeGrafter"/>
</dbReference>